<gene>
    <name evidence="1" type="ORF">IWX46DRAFT_643712</name>
</gene>
<name>A0ABR1LMV4_9PEZI</name>
<reference evidence="1 2" key="1">
    <citation type="submission" date="2024-04" db="EMBL/GenBank/DDBJ databases">
        <title>Phyllosticta paracitricarpa is synonymous to the EU quarantine fungus P. citricarpa based on phylogenomic analyses.</title>
        <authorList>
            <consortium name="Lawrence Berkeley National Laboratory"/>
            <person name="Van Ingen-Buijs V.A."/>
            <person name="Van Westerhoven A.C."/>
            <person name="Haridas S."/>
            <person name="Skiadas P."/>
            <person name="Martin F."/>
            <person name="Groenewald J.Z."/>
            <person name="Crous P.W."/>
            <person name="Seidl M.F."/>
        </authorList>
    </citation>
    <scope>NUCLEOTIDE SEQUENCE [LARGE SCALE GENOMIC DNA]</scope>
    <source>
        <strain evidence="1 2">CBS 122670</strain>
    </source>
</reference>
<proteinExistence type="predicted"/>
<accession>A0ABR1LMV4</accession>
<organism evidence="1 2">
    <name type="scientific">Phyllosticta citricarpa</name>
    <dbReference type="NCBI Taxonomy" id="55181"/>
    <lineage>
        <taxon>Eukaryota</taxon>
        <taxon>Fungi</taxon>
        <taxon>Dikarya</taxon>
        <taxon>Ascomycota</taxon>
        <taxon>Pezizomycotina</taxon>
        <taxon>Dothideomycetes</taxon>
        <taxon>Dothideomycetes incertae sedis</taxon>
        <taxon>Botryosphaeriales</taxon>
        <taxon>Phyllostictaceae</taxon>
        <taxon>Phyllosticta</taxon>
    </lineage>
</organism>
<evidence type="ECO:0000313" key="2">
    <source>
        <dbReference type="Proteomes" id="UP001365128"/>
    </source>
</evidence>
<evidence type="ECO:0000313" key="1">
    <source>
        <dbReference type="EMBL" id="KAK7536513.1"/>
    </source>
</evidence>
<comment type="caution">
    <text evidence="1">The sequence shown here is derived from an EMBL/GenBank/DDBJ whole genome shotgun (WGS) entry which is preliminary data.</text>
</comment>
<protein>
    <submittedName>
        <fullName evidence="1">Uncharacterized protein</fullName>
    </submittedName>
</protein>
<sequence>MAKDTLPLLESFICATHVFSTSVTQTSCPIWEAPFSQHHRVIHEQLQSRNARLVRICRQAWEPPMAQYAPSSHEQSDL</sequence>
<dbReference type="EMBL" id="JBBPDW010000037">
    <property type="protein sequence ID" value="KAK7536513.1"/>
    <property type="molecule type" value="Genomic_DNA"/>
</dbReference>
<keyword evidence="2" id="KW-1185">Reference proteome</keyword>
<dbReference type="Proteomes" id="UP001365128">
    <property type="component" value="Unassembled WGS sequence"/>
</dbReference>